<keyword evidence="1" id="KW-0812">Transmembrane</keyword>
<evidence type="ECO:0000313" key="4">
    <source>
        <dbReference type="Proteomes" id="UP000503840"/>
    </source>
</evidence>
<dbReference type="AlphaFoldDB" id="A0A7J0BHI4"/>
<gene>
    <name evidence="3" type="ORF">DSM101010T_10360</name>
</gene>
<evidence type="ECO:0000259" key="2">
    <source>
        <dbReference type="Pfam" id="PF04536"/>
    </source>
</evidence>
<reference evidence="3 4" key="1">
    <citation type="submission" date="2020-05" db="EMBL/GenBank/DDBJ databases">
        <title>Draft genome sequence of Desulfovibrio sp. strain HN2T.</title>
        <authorList>
            <person name="Ueno A."/>
            <person name="Tamazawa S."/>
            <person name="Tamamura S."/>
            <person name="Murakami T."/>
            <person name="Kiyama T."/>
            <person name="Inomata H."/>
            <person name="Amano Y."/>
            <person name="Miyakawa K."/>
            <person name="Tamaki H."/>
            <person name="Naganuma T."/>
            <person name="Kaneko K."/>
        </authorList>
    </citation>
    <scope>NUCLEOTIDE SEQUENCE [LARGE SCALE GENOMIC DNA]</scope>
    <source>
        <strain evidence="3 4">HN2</strain>
    </source>
</reference>
<keyword evidence="1" id="KW-1133">Transmembrane helix</keyword>
<organism evidence="3 4">
    <name type="scientific">Desulfovibrio subterraneus</name>
    <dbReference type="NCBI Taxonomy" id="2718620"/>
    <lineage>
        <taxon>Bacteria</taxon>
        <taxon>Pseudomonadati</taxon>
        <taxon>Thermodesulfobacteriota</taxon>
        <taxon>Desulfovibrionia</taxon>
        <taxon>Desulfovibrionales</taxon>
        <taxon>Desulfovibrionaceae</taxon>
        <taxon>Desulfovibrio</taxon>
    </lineage>
</organism>
<dbReference type="Proteomes" id="UP000503840">
    <property type="component" value="Unassembled WGS sequence"/>
</dbReference>
<sequence>MLFRSRGPLIKAESGSELFLRSMLLITVVVLVGVAFWYQIGANLRDINSRGAVWDEANVLTADQRAALREYAAELKEVYGIKLRLQIRTSPVALPDMDSKTLFIGINPQTQQVLVEFPTLLRKALGDDYLYRMQNEHFGPYFQKGQWQQGLADALTRLWLDMGGG</sequence>
<feature type="transmembrane region" description="Helical" evidence="1">
    <location>
        <begin position="20"/>
        <end position="40"/>
    </location>
</feature>
<keyword evidence="4" id="KW-1185">Reference proteome</keyword>
<keyword evidence="1" id="KW-0472">Membrane</keyword>
<evidence type="ECO:0000313" key="3">
    <source>
        <dbReference type="EMBL" id="GFM32671.1"/>
    </source>
</evidence>
<name>A0A7J0BHI4_9BACT</name>
<dbReference type="RefSeq" id="WP_174404362.1">
    <property type="nucleotide sequence ID" value="NZ_BLVO01000012.1"/>
</dbReference>
<accession>A0A7J0BHI4</accession>
<proteinExistence type="predicted"/>
<protein>
    <recommendedName>
        <fullName evidence="2">TPM domain-containing protein</fullName>
    </recommendedName>
</protein>
<feature type="domain" description="TPM" evidence="2">
    <location>
        <begin position="101"/>
        <end position="158"/>
    </location>
</feature>
<dbReference type="InterPro" id="IPR007621">
    <property type="entry name" value="TPM_dom"/>
</dbReference>
<dbReference type="Pfam" id="PF04536">
    <property type="entry name" value="TPM_phosphatase"/>
    <property type="match status" value="1"/>
</dbReference>
<comment type="caution">
    <text evidence="3">The sequence shown here is derived from an EMBL/GenBank/DDBJ whole genome shotgun (WGS) entry which is preliminary data.</text>
</comment>
<evidence type="ECO:0000256" key="1">
    <source>
        <dbReference type="SAM" id="Phobius"/>
    </source>
</evidence>
<dbReference type="EMBL" id="BLVO01000012">
    <property type="protein sequence ID" value="GFM32671.1"/>
    <property type="molecule type" value="Genomic_DNA"/>
</dbReference>